<dbReference type="AlphaFoldDB" id="A0A371PWZ1"/>
<feature type="compositionally biased region" description="Acidic residues" evidence="1">
    <location>
        <begin position="40"/>
        <end position="49"/>
    </location>
</feature>
<dbReference type="Proteomes" id="UP000262477">
    <property type="component" value="Unassembled WGS sequence"/>
</dbReference>
<protein>
    <submittedName>
        <fullName evidence="2">Uncharacterized protein</fullName>
    </submittedName>
</protein>
<feature type="compositionally biased region" description="Basic residues" evidence="1">
    <location>
        <begin position="75"/>
        <end position="84"/>
    </location>
</feature>
<comment type="caution">
    <text evidence="2">The sequence shown here is derived from an EMBL/GenBank/DDBJ whole genome shotgun (WGS) entry which is preliminary data.</text>
</comment>
<name>A0A371PWZ1_STRIH</name>
<organism evidence="2 3">
    <name type="scientific">Streptomyces inhibens</name>
    <dbReference type="NCBI Taxonomy" id="2293571"/>
    <lineage>
        <taxon>Bacteria</taxon>
        <taxon>Bacillati</taxon>
        <taxon>Actinomycetota</taxon>
        <taxon>Actinomycetes</taxon>
        <taxon>Kitasatosporales</taxon>
        <taxon>Streptomycetaceae</taxon>
        <taxon>Streptomyces</taxon>
    </lineage>
</organism>
<evidence type="ECO:0000313" key="3">
    <source>
        <dbReference type="Proteomes" id="UP000262477"/>
    </source>
</evidence>
<keyword evidence="3" id="KW-1185">Reference proteome</keyword>
<gene>
    <name evidence="2" type="ORF">DY245_29245</name>
</gene>
<proteinExistence type="predicted"/>
<reference evidence="2 3" key="1">
    <citation type="submission" date="2018-08" db="EMBL/GenBank/DDBJ databases">
        <title>Streptomyces NEAU-D10 sp. nov., a novel Actinomycete isolated from soil.</title>
        <authorList>
            <person name="Jin L."/>
        </authorList>
    </citation>
    <scope>NUCLEOTIDE SEQUENCE [LARGE SCALE GENOMIC DNA]</scope>
    <source>
        <strain evidence="2 3">NEAU-D10</strain>
    </source>
</reference>
<evidence type="ECO:0000313" key="2">
    <source>
        <dbReference type="EMBL" id="REK87006.1"/>
    </source>
</evidence>
<evidence type="ECO:0000256" key="1">
    <source>
        <dbReference type="SAM" id="MobiDB-lite"/>
    </source>
</evidence>
<feature type="region of interest" description="Disordered" evidence="1">
    <location>
        <begin position="1"/>
        <end position="84"/>
    </location>
</feature>
<sequence>MQVTGESLERAMAVLQGHPTDSGPEPEPGRASGRGLEPESASEPDENGAVDDTGTSSEGSETDAAPAEPDARPTPQRRPHLRGL</sequence>
<dbReference type="EMBL" id="QUAC01000232">
    <property type="protein sequence ID" value="REK87006.1"/>
    <property type="molecule type" value="Genomic_DNA"/>
</dbReference>
<accession>A0A371PWZ1</accession>